<dbReference type="EMBL" id="CAQQ02181690">
    <property type="status" value="NOT_ANNOTATED_CDS"/>
    <property type="molecule type" value="Genomic_DNA"/>
</dbReference>
<dbReference type="EnsemblMetazoa" id="MESCA005088-RA">
    <property type="protein sequence ID" value="MESCA005088-PA"/>
    <property type="gene ID" value="MESCA005088"/>
</dbReference>
<feature type="domain" description="BHLH" evidence="3">
    <location>
        <begin position="85"/>
        <end position="137"/>
    </location>
</feature>
<evidence type="ECO:0000256" key="2">
    <source>
        <dbReference type="SAM" id="MobiDB-lite"/>
    </source>
</evidence>
<dbReference type="GO" id="GO:0003677">
    <property type="term" value="F:DNA binding"/>
    <property type="evidence" value="ECO:0007669"/>
    <property type="project" value="UniProtKB-KW"/>
</dbReference>
<evidence type="ECO:0000313" key="5">
    <source>
        <dbReference type="Proteomes" id="UP000015102"/>
    </source>
</evidence>
<dbReference type="EMBL" id="CAQQ02181691">
    <property type="status" value="NOT_ANNOTATED_CDS"/>
    <property type="molecule type" value="Genomic_DNA"/>
</dbReference>
<dbReference type="SUPFAM" id="SSF47459">
    <property type="entry name" value="HLH, helix-loop-helix DNA-binding domain"/>
    <property type="match status" value="1"/>
</dbReference>
<dbReference type="FunFam" id="4.10.280.10:FF:000019">
    <property type="entry name" value="Myc proto-oncogene protein"/>
    <property type="match status" value="1"/>
</dbReference>
<evidence type="ECO:0000256" key="1">
    <source>
        <dbReference type="ARBA" id="ARBA00023125"/>
    </source>
</evidence>
<dbReference type="Gene3D" id="4.10.280.10">
    <property type="entry name" value="Helix-loop-helix DNA-binding domain"/>
    <property type="match status" value="1"/>
</dbReference>
<dbReference type="PROSITE" id="PS50888">
    <property type="entry name" value="BHLH"/>
    <property type="match status" value="1"/>
</dbReference>
<organism evidence="4 5">
    <name type="scientific">Megaselia scalaris</name>
    <name type="common">Humpbacked fly</name>
    <name type="synonym">Phora scalaris</name>
    <dbReference type="NCBI Taxonomy" id="36166"/>
    <lineage>
        <taxon>Eukaryota</taxon>
        <taxon>Metazoa</taxon>
        <taxon>Ecdysozoa</taxon>
        <taxon>Arthropoda</taxon>
        <taxon>Hexapoda</taxon>
        <taxon>Insecta</taxon>
        <taxon>Pterygota</taxon>
        <taxon>Neoptera</taxon>
        <taxon>Endopterygota</taxon>
        <taxon>Diptera</taxon>
        <taxon>Brachycera</taxon>
        <taxon>Muscomorpha</taxon>
        <taxon>Platypezoidea</taxon>
        <taxon>Phoridae</taxon>
        <taxon>Megaseliini</taxon>
        <taxon>Megaselia</taxon>
    </lineage>
</organism>
<evidence type="ECO:0000259" key="3">
    <source>
        <dbReference type="PROSITE" id="PS50888"/>
    </source>
</evidence>
<dbReference type="GO" id="GO:0046983">
    <property type="term" value="F:protein dimerization activity"/>
    <property type="evidence" value="ECO:0007669"/>
    <property type="project" value="InterPro"/>
</dbReference>
<dbReference type="Proteomes" id="UP000015102">
    <property type="component" value="Unassembled WGS sequence"/>
</dbReference>
<feature type="compositionally biased region" description="Polar residues" evidence="2">
    <location>
        <begin position="9"/>
        <end position="20"/>
    </location>
</feature>
<dbReference type="GO" id="GO:0003700">
    <property type="term" value="F:DNA-binding transcription factor activity"/>
    <property type="evidence" value="ECO:0007669"/>
    <property type="project" value="InterPro"/>
</dbReference>
<dbReference type="PANTHER" id="PTHR45851">
    <property type="entry name" value="MYC PROTO-ONCOGENE"/>
    <property type="match status" value="1"/>
</dbReference>
<dbReference type="SMART" id="SM00353">
    <property type="entry name" value="HLH"/>
    <property type="match status" value="1"/>
</dbReference>
<dbReference type="InterPro" id="IPR002418">
    <property type="entry name" value="Tscrpt_reg_Myc"/>
</dbReference>
<name>T1GNE0_MEGSC</name>
<reference evidence="4" key="2">
    <citation type="submission" date="2015-06" db="UniProtKB">
        <authorList>
            <consortium name="EnsemblMetazoa"/>
        </authorList>
    </citation>
    <scope>IDENTIFICATION</scope>
</reference>
<accession>T1GNE0</accession>
<proteinExistence type="predicted"/>
<feature type="compositionally biased region" description="Low complexity" evidence="2">
    <location>
        <begin position="41"/>
        <end position="71"/>
    </location>
</feature>
<dbReference type="PRINTS" id="PR00044">
    <property type="entry name" value="LEUZIPPRMYC"/>
</dbReference>
<feature type="region of interest" description="Disordered" evidence="2">
    <location>
        <begin position="1"/>
        <end position="89"/>
    </location>
</feature>
<reference evidence="5" key="1">
    <citation type="submission" date="2013-02" db="EMBL/GenBank/DDBJ databases">
        <authorList>
            <person name="Hughes D."/>
        </authorList>
    </citation>
    <scope>NUCLEOTIDE SEQUENCE</scope>
    <source>
        <strain>Durham</strain>
        <strain evidence="5">NC isolate 2 -- Noor lab</strain>
    </source>
</reference>
<dbReference type="InterPro" id="IPR050433">
    <property type="entry name" value="Myc_transcription_factors"/>
</dbReference>
<dbReference type="Pfam" id="PF00010">
    <property type="entry name" value="HLH"/>
    <property type="match status" value="1"/>
</dbReference>
<dbReference type="EMBL" id="CAQQ02181692">
    <property type="status" value="NOT_ANNOTATED_CDS"/>
    <property type="molecule type" value="Genomic_DNA"/>
</dbReference>
<dbReference type="InterPro" id="IPR011598">
    <property type="entry name" value="bHLH_dom"/>
</dbReference>
<protein>
    <recommendedName>
        <fullName evidence="3">BHLH domain-containing protein</fullName>
    </recommendedName>
</protein>
<dbReference type="HOGENOM" id="CLU_1564653_0_0_1"/>
<sequence>MSGQRKRVNNSAGHIIVNQNVRDDYLPPTAKRHRLSNGCGSNSSSKITKKMSSMSSASSTTSSCSGSSSPTKQRHFSIDDIDSNEKRNLHNDMERQRRIGLKNLFEALKKQIPSIKDKERAPKVNILREAAKLCDQLTSEERDILRQKHLLKEEIRQRQDRLRRLKSMSSR</sequence>
<keyword evidence="1" id="KW-0238">DNA-binding</keyword>
<dbReference type="AlphaFoldDB" id="T1GNE0"/>
<dbReference type="STRING" id="36166.T1GNE0"/>
<keyword evidence="5" id="KW-1185">Reference proteome</keyword>
<dbReference type="InterPro" id="IPR036638">
    <property type="entry name" value="HLH_DNA-bd_sf"/>
</dbReference>
<evidence type="ECO:0000313" key="4">
    <source>
        <dbReference type="EnsemblMetazoa" id="MESCA005088-PA"/>
    </source>
</evidence>